<feature type="compositionally biased region" description="Low complexity" evidence="8">
    <location>
        <begin position="168"/>
        <end position="181"/>
    </location>
</feature>
<comment type="similarity">
    <text evidence="6 7">Belongs to the MPP10 family.</text>
</comment>
<dbReference type="GO" id="GO:0032040">
    <property type="term" value="C:small-subunit processome"/>
    <property type="evidence" value="ECO:0007669"/>
    <property type="project" value="TreeGrafter"/>
</dbReference>
<evidence type="ECO:0000256" key="5">
    <source>
        <dbReference type="ARBA" id="ARBA00023274"/>
    </source>
</evidence>
<comment type="function">
    <text evidence="7">Involved in nucleolar processing of pre-18S ribosomal RNA.</text>
</comment>
<dbReference type="Pfam" id="PF04006">
    <property type="entry name" value="Mpp10"/>
    <property type="match status" value="1"/>
</dbReference>
<dbReference type="OrthoDB" id="445326at2759"/>
<evidence type="ECO:0000256" key="2">
    <source>
        <dbReference type="ARBA" id="ARBA00022517"/>
    </source>
</evidence>
<feature type="region of interest" description="Disordered" evidence="8">
    <location>
        <begin position="640"/>
        <end position="666"/>
    </location>
</feature>
<feature type="region of interest" description="Disordered" evidence="8">
    <location>
        <begin position="154"/>
        <end position="211"/>
    </location>
</feature>
<feature type="compositionally biased region" description="Polar residues" evidence="8">
    <location>
        <begin position="652"/>
        <end position="661"/>
    </location>
</feature>
<dbReference type="GO" id="GO:0034457">
    <property type="term" value="C:Mpp10 complex"/>
    <property type="evidence" value="ECO:0007669"/>
    <property type="project" value="UniProtKB-UniRule"/>
</dbReference>
<comment type="subcellular location">
    <subcellularLocation>
        <location evidence="1 7">Nucleus</location>
        <location evidence="1 7">Nucleolus</location>
    </subcellularLocation>
</comment>
<proteinExistence type="inferred from homology"/>
<dbReference type="PANTHER" id="PTHR17039:SF0">
    <property type="entry name" value="U3 SMALL NUCLEOLAR RIBONUCLEOPROTEIN PROTEIN MPP10"/>
    <property type="match status" value="1"/>
</dbReference>
<dbReference type="PIRSF" id="PIRSF017300">
    <property type="entry name" value="snoRNP_Mpp10"/>
    <property type="match status" value="1"/>
</dbReference>
<keyword evidence="3 7" id="KW-0698">rRNA processing</keyword>
<dbReference type="GO" id="GO:0006364">
    <property type="term" value="P:rRNA processing"/>
    <property type="evidence" value="ECO:0007669"/>
    <property type="project" value="UniProtKB-KW"/>
</dbReference>
<dbReference type="AlphaFoldDB" id="A0A395IBU9"/>
<keyword evidence="10" id="KW-1185">Reference proteome</keyword>
<reference evidence="9 10" key="1">
    <citation type="submission" date="2018-02" db="EMBL/GenBank/DDBJ databases">
        <title>The genomes of Aspergillus section Nigri reveals drivers in fungal speciation.</title>
        <authorList>
            <consortium name="DOE Joint Genome Institute"/>
            <person name="Vesth T.C."/>
            <person name="Nybo J."/>
            <person name="Theobald S."/>
            <person name="Brandl J."/>
            <person name="Frisvad J.C."/>
            <person name="Nielsen K.F."/>
            <person name="Lyhne E.K."/>
            <person name="Kogle M.E."/>
            <person name="Kuo A."/>
            <person name="Riley R."/>
            <person name="Clum A."/>
            <person name="Nolan M."/>
            <person name="Lipzen A."/>
            <person name="Salamov A."/>
            <person name="Henrissat B."/>
            <person name="Wiebenga A."/>
            <person name="De vries R.P."/>
            <person name="Grigoriev I.V."/>
            <person name="Mortensen U.H."/>
            <person name="Andersen M.R."/>
            <person name="Baker S.E."/>
        </authorList>
    </citation>
    <scope>NUCLEOTIDE SEQUENCE [LARGE SCALE GENOMIC DNA]</scope>
    <source>
        <strain evidence="9 10">CBS 101889</strain>
    </source>
</reference>
<feature type="region of interest" description="Disordered" evidence="8">
    <location>
        <begin position="239"/>
        <end position="370"/>
    </location>
</feature>
<accession>A0A395IBU9</accession>
<evidence type="ECO:0000313" key="9">
    <source>
        <dbReference type="EMBL" id="RAL16568.1"/>
    </source>
</evidence>
<keyword evidence="2 7" id="KW-0690">Ribosome biogenesis</keyword>
<dbReference type="Proteomes" id="UP000248961">
    <property type="component" value="Unassembled WGS sequence"/>
</dbReference>
<feature type="compositionally biased region" description="Acidic residues" evidence="8">
    <location>
        <begin position="250"/>
        <end position="259"/>
    </location>
</feature>
<dbReference type="GO" id="GO:0005732">
    <property type="term" value="C:sno(s)RNA-containing ribonucleoprotein complex"/>
    <property type="evidence" value="ECO:0007669"/>
    <property type="project" value="UniProtKB-UniRule"/>
</dbReference>
<feature type="region of interest" description="Disordered" evidence="8">
    <location>
        <begin position="382"/>
        <end position="410"/>
    </location>
</feature>
<feature type="compositionally biased region" description="Polar residues" evidence="8">
    <location>
        <begin position="198"/>
        <end position="209"/>
    </location>
</feature>
<sequence>MNRNNFQQFKPARDELACDLVSSPLESALQAPWTFLHPTVELTDTVQSSVPIYLNPLALSVSSSQCGRQRRDRKRKRTDVEQNLGGHALQLRQLYVKGFSPDQVWQQAIRILDSTFRELEHDRTCYKGAAEQRSAEREDSLELPSHHALKAGLSEFSDSDGQSRNDSELLSLDSSDTASATFQSPSTELDGSYHGLSSDESTPSQTEYDGSNRETYVEDAFGLNDGFFSIDDFNRQSEQFERQDVRGGPDDDTDSDGEGVDWHANPLDLADPELDRKRGSTTVPPVKDGNDSTGDSEEEGPTFDNMDIYGLSDSDDDELHVGPEGTSWINTSDIKYDDFFAPPPRKASKKKSRSLPNTQPTHKVSDGDIDRAMADVRRDLFEDEPSTDDEDVSENALASPSHYSSHEKQRARIADEIRRLEAANVAKKEWMISGEARAIERPVNSLIEEDLDFERIGKPVPVVTAELTSSIEEIVKQRILAKQFDEVIRRRPGIPDKTSTERSKLELEDTKPQQSLAELYEADHLRSTDPNYVDPRNQKLMREHAHVNSLWEIISSQLDTLSNWNYKPKAPQASINVVTDVATITMEEAQPTTSSAVNGPAALAPQEIYAPGDDGIVPGELNLRNGVSISKEEMTREQKARLRRDHKKQKHGSITNKQQSGKAAEAEKLLSDLKRGGVKVIGKQGEVTDIQGKTIGEGAKDKSHALKL</sequence>
<evidence type="ECO:0000256" key="4">
    <source>
        <dbReference type="ARBA" id="ARBA00023242"/>
    </source>
</evidence>
<feature type="compositionally biased region" description="Basic residues" evidence="8">
    <location>
        <begin position="641"/>
        <end position="651"/>
    </location>
</feature>
<evidence type="ECO:0000256" key="8">
    <source>
        <dbReference type="SAM" id="MobiDB-lite"/>
    </source>
</evidence>
<dbReference type="RefSeq" id="XP_025555722.1">
    <property type="nucleotide sequence ID" value="XM_025694630.1"/>
</dbReference>
<keyword evidence="4 7" id="KW-0539">Nucleus</keyword>
<dbReference type="STRING" id="1450537.A0A395IBU9"/>
<evidence type="ECO:0000256" key="3">
    <source>
        <dbReference type="ARBA" id="ARBA00022552"/>
    </source>
</evidence>
<organism evidence="9 10">
    <name type="scientific">Aspergillus homomorphus (strain CBS 101889)</name>
    <dbReference type="NCBI Taxonomy" id="1450537"/>
    <lineage>
        <taxon>Eukaryota</taxon>
        <taxon>Fungi</taxon>
        <taxon>Dikarya</taxon>
        <taxon>Ascomycota</taxon>
        <taxon>Pezizomycotina</taxon>
        <taxon>Eurotiomycetes</taxon>
        <taxon>Eurotiomycetidae</taxon>
        <taxon>Eurotiales</taxon>
        <taxon>Aspergillaceae</taxon>
        <taxon>Aspergillus</taxon>
        <taxon>Aspergillus subgen. Circumdati</taxon>
    </lineage>
</organism>
<evidence type="ECO:0000256" key="1">
    <source>
        <dbReference type="ARBA" id="ARBA00004604"/>
    </source>
</evidence>
<feature type="compositionally biased region" description="Basic and acidic residues" evidence="8">
    <location>
        <begin position="239"/>
        <end position="249"/>
    </location>
</feature>
<dbReference type="VEuPathDB" id="FungiDB:BO97DRAFT_402957"/>
<evidence type="ECO:0000313" key="10">
    <source>
        <dbReference type="Proteomes" id="UP000248961"/>
    </source>
</evidence>
<evidence type="ECO:0000256" key="7">
    <source>
        <dbReference type="PIRNR" id="PIRNR017300"/>
    </source>
</evidence>
<dbReference type="GeneID" id="37198919"/>
<gene>
    <name evidence="9" type="ORF">BO97DRAFT_402957</name>
</gene>
<dbReference type="EMBL" id="KZ824269">
    <property type="protein sequence ID" value="RAL16568.1"/>
    <property type="molecule type" value="Genomic_DNA"/>
</dbReference>
<dbReference type="PANTHER" id="PTHR17039">
    <property type="entry name" value="U3 SMALL NUCLEOLAR RIBONUCLEOPROTEIN PROTEIN MPP10"/>
    <property type="match status" value="1"/>
</dbReference>
<keyword evidence="5 7" id="KW-0687">Ribonucleoprotein</keyword>
<dbReference type="InterPro" id="IPR012173">
    <property type="entry name" value="Mpp10"/>
</dbReference>
<evidence type="ECO:0000256" key="6">
    <source>
        <dbReference type="ARBA" id="ARBA00029455"/>
    </source>
</evidence>
<feature type="compositionally biased region" description="Acidic residues" evidence="8">
    <location>
        <begin position="382"/>
        <end position="393"/>
    </location>
</feature>
<name>A0A395IBU9_ASPHC</name>
<protein>
    <recommendedName>
        <fullName evidence="7">U3 small nucleolar ribonucleoprotein protein MPP10</fullName>
    </recommendedName>
</protein>